<dbReference type="Proteomes" id="UP000439914">
    <property type="component" value="Unassembled WGS sequence"/>
</dbReference>
<dbReference type="EMBL" id="WTYG01000004">
    <property type="protein sequence ID" value="MXP36578.1"/>
    <property type="molecule type" value="Genomic_DNA"/>
</dbReference>
<dbReference type="SUPFAM" id="SSF69572">
    <property type="entry name" value="Activating enzymes of the ubiquitin-like proteins"/>
    <property type="match status" value="1"/>
</dbReference>
<sequence length="385" mass="42014">MSNVLESHDDLRQLVERDYAVSIIGAHLVVDDVYYLDAAGALQKGRLAAPLNLPTPENLGPPVNHQMYWSGSAPHYANGSAIPNLGTGEVSLPIGDTTYVRHLSNKPPEGFATYGLLVEHYVSLISAPAEQKFGVSARTGATYDVPPDTSPFKVRDTFSARAEITDLNQRVANDRVAVIGLGGTGGFVLDFIVKTPVAAIDAYDFDTFKVHNGFRLPGGVPMDQFGHLKTEVLKRKYEPLRHGLTFRNKRIGAGDEALFAETTFAFVCIDDGEARAEICEMLTRLGITFIDVGMGVEKEEGSLDGLVRTTLFTPATAARAIKEVPLDRRTEDGAYRTFVQIAELNALNAVIAVMRYKQLRGFYTDDAAYWHSLVSIGSSNWIGEA</sequence>
<gene>
    <name evidence="4" type="ORF">GRI55_12505</name>
    <name evidence="3" type="ORF">QOZ97_002629</name>
</gene>
<dbReference type="InterPro" id="IPR000594">
    <property type="entry name" value="ThiF_NAD_FAD-bd"/>
</dbReference>
<dbReference type="InterPro" id="IPR035985">
    <property type="entry name" value="Ubiquitin-activating_enz"/>
</dbReference>
<dbReference type="GO" id="GO:0008641">
    <property type="term" value="F:ubiquitin-like modifier activating enzyme activity"/>
    <property type="evidence" value="ECO:0007669"/>
    <property type="project" value="InterPro"/>
</dbReference>
<name>A0A6I4UDN0_9SPHN</name>
<dbReference type="GeneID" id="93687450"/>
<dbReference type="Gene3D" id="3.40.50.720">
    <property type="entry name" value="NAD(P)-binding Rossmann-like Domain"/>
    <property type="match status" value="1"/>
</dbReference>
<evidence type="ECO:0000313" key="4">
    <source>
        <dbReference type="EMBL" id="MXP36578.1"/>
    </source>
</evidence>
<organism evidence="4 5">
    <name type="scientific">Qipengyuania citrea</name>
    <dbReference type="NCBI Taxonomy" id="225971"/>
    <lineage>
        <taxon>Bacteria</taxon>
        <taxon>Pseudomonadati</taxon>
        <taxon>Pseudomonadota</taxon>
        <taxon>Alphaproteobacteria</taxon>
        <taxon>Sphingomonadales</taxon>
        <taxon>Erythrobacteraceae</taxon>
        <taxon>Qipengyuania</taxon>
    </lineage>
</organism>
<comment type="caution">
    <text evidence="4">The sequence shown here is derived from an EMBL/GenBank/DDBJ whole genome shotgun (WGS) entry which is preliminary data.</text>
</comment>
<dbReference type="GO" id="GO:0016779">
    <property type="term" value="F:nucleotidyltransferase activity"/>
    <property type="evidence" value="ECO:0007669"/>
    <property type="project" value="UniProtKB-KW"/>
</dbReference>
<dbReference type="Proteomes" id="UP001238601">
    <property type="component" value="Unassembled WGS sequence"/>
</dbReference>
<reference evidence="3 6" key="2">
    <citation type="submission" date="2023-07" db="EMBL/GenBank/DDBJ databases">
        <title>Genomic Encyclopedia of Type Strains, Phase IV (KMG-IV): sequencing the most valuable type-strain genomes for metagenomic binning, comparative biology and taxonomic classification.</title>
        <authorList>
            <person name="Goeker M."/>
        </authorList>
    </citation>
    <scope>NUCLEOTIDE SEQUENCE [LARGE SCALE GENOMIC DNA]</scope>
    <source>
        <strain evidence="3 6">DSM 14432</strain>
    </source>
</reference>
<dbReference type="EMBL" id="JAUSWK010000003">
    <property type="protein sequence ID" value="MDQ0567082.1"/>
    <property type="molecule type" value="Genomic_DNA"/>
</dbReference>
<feature type="domain" description="DUF6791" evidence="2">
    <location>
        <begin position="9"/>
        <end position="157"/>
    </location>
</feature>
<dbReference type="Pfam" id="PF20590">
    <property type="entry name" value="DUF6791"/>
    <property type="match status" value="1"/>
</dbReference>
<evidence type="ECO:0000259" key="1">
    <source>
        <dbReference type="Pfam" id="PF00899"/>
    </source>
</evidence>
<evidence type="ECO:0000259" key="2">
    <source>
        <dbReference type="Pfam" id="PF20590"/>
    </source>
</evidence>
<protein>
    <submittedName>
        <fullName evidence="3">Molybdopterin/thiamine biosynthesis adenylyltransferase</fullName>
    </submittedName>
    <submittedName>
        <fullName evidence="4">ThiF family adenylyltransferase</fullName>
    </submittedName>
</protein>
<feature type="domain" description="THIF-type NAD/FAD binding fold" evidence="1">
    <location>
        <begin position="167"/>
        <end position="294"/>
    </location>
</feature>
<accession>A0A6I4UDN0</accession>
<reference evidence="4 5" key="1">
    <citation type="submission" date="2019-12" db="EMBL/GenBank/DDBJ databases">
        <title>Genomic-based taxomic classification of the family Erythrobacteraceae.</title>
        <authorList>
            <person name="Xu L."/>
        </authorList>
    </citation>
    <scope>NUCLEOTIDE SEQUENCE [LARGE SCALE GENOMIC DNA]</scope>
    <source>
        <strain evidence="4 5">CGMCC 1.8703</strain>
    </source>
</reference>
<dbReference type="Pfam" id="PF00899">
    <property type="entry name" value="ThiF"/>
    <property type="match status" value="1"/>
</dbReference>
<keyword evidence="4" id="KW-0548">Nucleotidyltransferase</keyword>
<dbReference type="AlphaFoldDB" id="A0A6I4UDN0"/>
<dbReference type="CDD" id="cd01483">
    <property type="entry name" value="E1_enzyme_family"/>
    <property type="match status" value="1"/>
</dbReference>
<evidence type="ECO:0000313" key="6">
    <source>
        <dbReference type="Proteomes" id="UP001238601"/>
    </source>
</evidence>
<evidence type="ECO:0000313" key="5">
    <source>
        <dbReference type="Proteomes" id="UP000439914"/>
    </source>
</evidence>
<keyword evidence="4" id="KW-0808">Transferase</keyword>
<dbReference type="InterPro" id="IPR046741">
    <property type="entry name" value="DUF6791"/>
</dbReference>
<proteinExistence type="predicted"/>
<keyword evidence="6" id="KW-1185">Reference proteome</keyword>
<evidence type="ECO:0000313" key="3">
    <source>
        <dbReference type="EMBL" id="MDQ0567082.1"/>
    </source>
</evidence>
<dbReference type="RefSeq" id="WP_160767392.1">
    <property type="nucleotide sequence ID" value="NZ_JAINWE010000009.1"/>
</dbReference>